<evidence type="ECO:0000313" key="4">
    <source>
        <dbReference type="Proteomes" id="UP000075714"/>
    </source>
</evidence>
<evidence type="ECO:0000259" key="2">
    <source>
        <dbReference type="PROSITE" id="PS51141"/>
    </source>
</evidence>
<reference evidence="4" key="1">
    <citation type="journal article" date="2016" name="Nat. Commun.">
        <title>The Gonium pectorale genome demonstrates co-option of cell cycle regulation during the evolution of multicellularity.</title>
        <authorList>
            <person name="Hanschen E.R."/>
            <person name="Marriage T.N."/>
            <person name="Ferris P.J."/>
            <person name="Hamaji T."/>
            <person name="Toyoda A."/>
            <person name="Fujiyama A."/>
            <person name="Neme R."/>
            <person name="Noguchi H."/>
            <person name="Minakuchi Y."/>
            <person name="Suzuki M."/>
            <person name="Kawai-Toyooka H."/>
            <person name="Smith D.R."/>
            <person name="Sparks H."/>
            <person name="Anderson J."/>
            <person name="Bakaric R."/>
            <person name="Luria V."/>
            <person name="Karger A."/>
            <person name="Kirschner M.W."/>
            <person name="Durand P.M."/>
            <person name="Michod R.E."/>
            <person name="Nozaki H."/>
            <person name="Olson B.J."/>
        </authorList>
    </citation>
    <scope>NUCLEOTIDE SEQUENCE [LARGE SCALE GENOMIC DNA]</scope>
    <source>
        <strain evidence="4">NIES-2863</strain>
    </source>
</reference>
<sequence>MDGRSVRFCDQCSKFEDISLFEGSRRTCNDKLERTRQARSDKRRRLSEHARRAALRLQARRVAPYSGASIAGKRSHSGLYGLYGEDDCDDDEDWELEASGVLPLRGPPSKRTRELSPFALPLAHLPLGPLPPLPVNCLAADADGLQAEGEEGRQDALKTLVGAFRSAVSSSGGRGLADVAALLLAELDAAANQQGVQLRPVEASAGAAHEAPLAAGGGPLPITSAHGSPL</sequence>
<feature type="compositionally biased region" description="Low complexity" evidence="1">
    <location>
        <begin position="203"/>
        <end position="214"/>
    </location>
</feature>
<evidence type="ECO:0000256" key="1">
    <source>
        <dbReference type="SAM" id="MobiDB-lite"/>
    </source>
</evidence>
<dbReference type="GO" id="GO:0003677">
    <property type="term" value="F:DNA binding"/>
    <property type="evidence" value="ECO:0007669"/>
    <property type="project" value="InterPro"/>
</dbReference>
<dbReference type="PROSITE" id="PS51141">
    <property type="entry name" value="ZF_SBP"/>
    <property type="match status" value="1"/>
</dbReference>
<dbReference type="Pfam" id="PF03110">
    <property type="entry name" value="SBP"/>
    <property type="match status" value="1"/>
</dbReference>
<dbReference type="InterPro" id="IPR004333">
    <property type="entry name" value="SBP_dom"/>
</dbReference>
<proteinExistence type="predicted"/>
<protein>
    <recommendedName>
        <fullName evidence="2">SBP-type domain-containing protein</fullName>
    </recommendedName>
</protein>
<accession>A0A150GEG3</accession>
<evidence type="ECO:0000313" key="3">
    <source>
        <dbReference type="EMBL" id="KXZ48251.1"/>
    </source>
</evidence>
<dbReference type="Gene3D" id="4.10.1100.10">
    <property type="entry name" value="Transcription factor, SBP-box domain"/>
    <property type="match status" value="1"/>
</dbReference>
<gene>
    <name evidence="3" type="ORF">GPECTOR_29g30</name>
</gene>
<dbReference type="SUPFAM" id="SSF103612">
    <property type="entry name" value="SBT domain"/>
    <property type="match status" value="1"/>
</dbReference>
<dbReference type="EMBL" id="LSYV01000030">
    <property type="protein sequence ID" value="KXZ48251.1"/>
    <property type="molecule type" value="Genomic_DNA"/>
</dbReference>
<feature type="domain" description="SBP-type" evidence="2">
    <location>
        <begin position="1"/>
        <end position="42"/>
    </location>
</feature>
<dbReference type="GO" id="GO:0005634">
    <property type="term" value="C:nucleus"/>
    <property type="evidence" value="ECO:0007669"/>
    <property type="project" value="InterPro"/>
</dbReference>
<dbReference type="OrthoDB" id="551447at2759"/>
<keyword evidence="4" id="KW-1185">Reference proteome</keyword>
<dbReference type="Proteomes" id="UP000075714">
    <property type="component" value="Unassembled WGS sequence"/>
</dbReference>
<comment type="caution">
    <text evidence="3">The sequence shown here is derived from an EMBL/GenBank/DDBJ whole genome shotgun (WGS) entry which is preliminary data.</text>
</comment>
<dbReference type="AlphaFoldDB" id="A0A150GEG3"/>
<feature type="region of interest" description="Disordered" evidence="1">
    <location>
        <begin position="203"/>
        <end position="230"/>
    </location>
</feature>
<name>A0A150GEG3_GONPE</name>
<dbReference type="InterPro" id="IPR036893">
    <property type="entry name" value="SBP_sf"/>
</dbReference>
<organism evidence="3 4">
    <name type="scientific">Gonium pectorale</name>
    <name type="common">Green alga</name>
    <dbReference type="NCBI Taxonomy" id="33097"/>
    <lineage>
        <taxon>Eukaryota</taxon>
        <taxon>Viridiplantae</taxon>
        <taxon>Chlorophyta</taxon>
        <taxon>core chlorophytes</taxon>
        <taxon>Chlorophyceae</taxon>
        <taxon>CS clade</taxon>
        <taxon>Chlamydomonadales</taxon>
        <taxon>Volvocaceae</taxon>
        <taxon>Gonium</taxon>
    </lineage>
</organism>